<gene>
    <name evidence="4" type="ORF">SAMN05444401_2028</name>
</gene>
<dbReference type="RefSeq" id="WP_073006061.1">
    <property type="nucleotide sequence ID" value="NZ_FQZO01000002.1"/>
</dbReference>
<dbReference type="EMBL" id="FQZO01000002">
    <property type="protein sequence ID" value="SHI99671.1"/>
    <property type="molecule type" value="Genomic_DNA"/>
</dbReference>
<dbReference type="AlphaFoldDB" id="A0A1M6FPL6"/>
<dbReference type="CDD" id="cd04301">
    <property type="entry name" value="NAT_SF"/>
    <property type="match status" value="1"/>
</dbReference>
<evidence type="ECO:0000259" key="3">
    <source>
        <dbReference type="PROSITE" id="PS51186"/>
    </source>
</evidence>
<reference evidence="4 5" key="1">
    <citation type="submission" date="2016-11" db="EMBL/GenBank/DDBJ databases">
        <authorList>
            <person name="Jaros S."/>
            <person name="Januszkiewicz K."/>
            <person name="Wedrychowicz H."/>
        </authorList>
    </citation>
    <scope>NUCLEOTIDE SEQUENCE [LARGE SCALE GENOMIC DNA]</scope>
    <source>
        <strain evidence="4 5">DSM 21864</strain>
    </source>
</reference>
<keyword evidence="2" id="KW-0012">Acyltransferase</keyword>
<dbReference type="STRING" id="1121298.SAMN05444401_2028"/>
<dbReference type="InterPro" id="IPR050832">
    <property type="entry name" value="Bact_Acetyltransf"/>
</dbReference>
<name>A0A1M6FPL6_9CLOT</name>
<evidence type="ECO:0000256" key="2">
    <source>
        <dbReference type="ARBA" id="ARBA00023315"/>
    </source>
</evidence>
<dbReference type="SUPFAM" id="SSF55729">
    <property type="entry name" value="Acyl-CoA N-acyltransferases (Nat)"/>
    <property type="match status" value="1"/>
</dbReference>
<dbReference type="GO" id="GO:0016747">
    <property type="term" value="F:acyltransferase activity, transferring groups other than amino-acyl groups"/>
    <property type="evidence" value="ECO:0007669"/>
    <property type="project" value="InterPro"/>
</dbReference>
<protein>
    <submittedName>
        <fullName evidence="4">Acetyltransferase (GNAT) family protein</fullName>
    </submittedName>
</protein>
<feature type="domain" description="N-acetyltransferase" evidence="3">
    <location>
        <begin position="1"/>
        <end position="164"/>
    </location>
</feature>
<dbReference type="PANTHER" id="PTHR43877:SF2">
    <property type="entry name" value="AMINOALKYLPHOSPHONATE N-ACETYLTRANSFERASE-RELATED"/>
    <property type="match status" value="1"/>
</dbReference>
<dbReference type="Pfam" id="PF00583">
    <property type="entry name" value="Acetyltransf_1"/>
    <property type="match status" value="1"/>
</dbReference>
<dbReference type="InterPro" id="IPR016181">
    <property type="entry name" value="Acyl_CoA_acyltransferase"/>
</dbReference>
<dbReference type="Proteomes" id="UP000184080">
    <property type="component" value="Unassembled WGS sequence"/>
</dbReference>
<proteinExistence type="predicted"/>
<dbReference type="PROSITE" id="PS51186">
    <property type="entry name" value="GNAT"/>
    <property type="match status" value="1"/>
</dbReference>
<keyword evidence="5" id="KW-1185">Reference proteome</keyword>
<evidence type="ECO:0000256" key="1">
    <source>
        <dbReference type="ARBA" id="ARBA00022679"/>
    </source>
</evidence>
<dbReference type="InterPro" id="IPR000182">
    <property type="entry name" value="GNAT_dom"/>
</dbReference>
<accession>A0A1M6FPL6</accession>
<dbReference type="PANTHER" id="PTHR43877">
    <property type="entry name" value="AMINOALKYLPHOSPHONATE N-ACETYLTRANSFERASE-RELATED-RELATED"/>
    <property type="match status" value="1"/>
</dbReference>
<evidence type="ECO:0000313" key="4">
    <source>
        <dbReference type="EMBL" id="SHI99671.1"/>
    </source>
</evidence>
<organism evidence="4 5">
    <name type="scientific">Clostridium amylolyticum</name>
    <dbReference type="NCBI Taxonomy" id="1121298"/>
    <lineage>
        <taxon>Bacteria</taxon>
        <taxon>Bacillati</taxon>
        <taxon>Bacillota</taxon>
        <taxon>Clostridia</taxon>
        <taxon>Eubacteriales</taxon>
        <taxon>Clostridiaceae</taxon>
        <taxon>Clostridium</taxon>
    </lineage>
</organism>
<evidence type="ECO:0000313" key="5">
    <source>
        <dbReference type="Proteomes" id="UP000184080"/>
    </source>
</evidence>
<dbReference type="Gene3D" id="3.40.630.30">
    <property type="match status" value="1"/>
</dbReference>
<dbReference type="OrthoDB" id="9796381at2"/>
<sequence length="164" mass="18839">MFRKAVIEDIEEIMNIVQGAVAKMNELGNDQWGEDYPKAQDYLKDIKEGTLFVYCQGNDILGVICINEDEAPEYSDVSWRINAKALVIHRIAVKVHSQGKGIAYKLLGFAEDLARETGINYIRTDTYTKNNGAQRLFLKSGYEFRGVIHFTRRPEDFYCYDKVL</sequence>
<keyword evidence="1 4" id="KW-0808">Transferase</keyword>